<sequence>MYAHSPKTTLFALKLWNCRGVSLAQQLQEEHLALGTDTIIHIQLLGKTLQEHKGSDAIGAKDDEDSCYGVNVHCNPLVGTAEAVVKAVVQKKALGATVAHSVVI</sequence>
<keyword evidence="2" id="KW-1185">Reference proteome</keyword>
<gene>
    <name evidence="1" type="primary">ABSGL_11494.1 scaffold 12295</name>
</gene>
<dbReference type="EMBL" id="LT554468">
    <property type="protein sequence ID" value="SAM05619.1"/>
    <property type="molecule type" value="Genomic_DNA"/>
</dbReference>
<protein>
    <submittedName>
        <fullName evidence="1">Uncharacterized protein</fullName>
    </submittedName>
</protein>
<reference evidence="1" key="1">
    <citation type="submission" date="2016-04" db="EMBL/GenBank/DDBJ databases">
        <authorList>
            <person name="Evans L.H."/>
            <person name="Alamgir A."/>
            <person name="Owens N."/>
            <person name="Weber N.D."/>
            <person name="Virtaneva K."/>
            <person name="Barbian K."/>
            <person name="Babar A."/>
            <person name="Rosenke K."/>
        </authorList>
    </citation>
    <scope>NUCLEOTIDE SEQUENCE [LARGE SCALE GENOMIC DNA]</scope>
    <source>
        <strain evidence="1">CBS 101.48</strain>
    </source>
</reference>
<evidence type="ECO:0000313" key="2">
    <source>
        <dbReference type="Proteomes" id="UP000078561"/>
    </source>
</evidence>
<name>A0A163MJP4_ABSGL</name>
<dbReference type="Proteomes" id="UP000078561">
    <property type="component" value="Unassembled WGS sequence"/>
</dbReference>
<organism evidence="1">
    <name type="scientific">Absidia glauca</name>
    <name type="common">Pin mould</name>
    <dbReference type="NCBI Taxonomy" id="4829"/>
    <lineage>
        <taxon>Eukaryota</taxon>
        <taxon>Fungi</taxon>
        <taxon>Fungi incertae sedis</taxon>
        <taxon>Mucoromycota</taxon>
        <taxon>Mucoromycotina</taxon>
        <taxon>Mucoromycetes</taxon>
        <taxon>Mucorales</taxon>
        <taxon>Cunninghamellaceae</taxon>
        <taxon>Absidia</taxon>
    </lineage>
</organism>
<evidence type="ECO:0000313" key="1">
    <source>
        <dbReference type="EMBL" id="SAM05619.1"/>
    </source>
</evidence>
<proteinExistence type="predicted"/>
<dbReference type="InParanoid" id="A0A163MJP4"/>
<accession>A0A163MJP4</accession>
<dbReference type="AlphaFoldDB" id="A0A163MJP4"/>